<feature type="DNA-binding region" description="OmpR/PhoB-type" evidence="7">
    <location>
        <begin position="131"/>
        <end position="228"/>
    </location>
</feature>
<dbReference type="InterPro" id="IPR011006">
    <property type="entry name" value="CheY-like_superfamily"/>
</dbReference>
<evidence type="ECO:0000259" key="8">
    <source>
        <dbReference type="PROSITE" id="PS50110"/>
    </source>
</evidence>
<comment type="caution">
    <text evidence="10">The sequence shown here is derived from an EMBL/GenBank/DDBJ whole genome shotgun (WGS) entry which is preliminary data.</text>
</comment>
<dbReference type="Gene3D" id="6.10.250.690">
    <property type="match status" value="1"/>
</dbReference>
<dbReference type="Gene3D" id="3.40.50.2300">
    <property type="match status" value="1"/>
</dbReference>
<evidence type="ECO:0000256" key="7">
    <source>
        <dbReference type="PROSITE-ProRule" id="PRU01091"/>
    </source>
</evidence>
<dbReference type="GO" id="GO:0005829">
    <property type="term" value="C:cytosol"/>
    <property type="evidence" value="ECO:0007669"/>
    <property type="project" value="TreeGrafter"/>
</dbReference>
<evidence type="ECO:0000256" key="5">
    <source>
        <dbReference type="ARBA" id="ARBA00023163"/>
    </source>
</evidence>
<gene>
    <name evidence="10" type="ORF">BN873_340092</name>
</gene>
<evidence type="ECO:0000256" key="6">
    <source>
        <dbReference type="PROSITE-ProRule" id="PRU00169"/>
    </source>
</evidence>
<keyword evidence="11" id="KW-1185">Reference proteome</keyword>
<sequence length="229" mass="25974">MPTILVVDDDPHIRDVICFALKKDGFSAIEAENGEHALRLFRQAPPDLVILDIVMPELDGTEVCKVLRRSSIVPIIFLSSRDDEVDRILGLELGGDDYVTKPFSPRELVARVRAILRRGKEERRETPGADGHWLEHGRLRLDLDRYAAFWQGQEVVLTLTEFGILRTLLNYPGKVCNRDQLMDGGYQDYRVVSDRTIDSHVRRLRAKFKAVGADPIETLHGIGYRLGPC</sequence>
<dbReference type="Pfam" id="PF00486">
    <property type="entry name" value="Trans_reg_C"/>
    <property type="match status" value="1"/>
</dbReference>
<dbReference type="EMBL" id="CBTJ020000041">
    <property type="protein sequence ID" value="CDI02719.1"/>
    <property type="molecule type" value="Genomic_DNA"/>
</dbReference>
<reference evidence="10" key="2">
    <citation type="submission" date="2014-03" db="EMBL/GenBank/DDBJ databases">
        <title>Candidatus Competibacter-lineage genomes retrieved from metagenomes reveal functional metabolic diversity.</title>
        <authorList>
            <person name="McIlroy S.J."/>
            <person name="Albertsen M."/>
            <person name="Andresen E.K."/>
            <person name="Saunders A.M."/>
            <person name="Kristiansen R."/>
            <person name="Stokholm-Bjerregaard M."/>
            <person name="Nielsen K.L."/>
            <person name="Nielsen P.H."/>
        </authorList>
    </citation>
    <scope>NUCLEOTIDE SEQUENCE</scope>
    <source>
        <strain evidence="10">Run_A_D11</strain>
    </source>
</reference>
<dbReference type="STRING" id="1400863.BN873_340092"/>
<dbReference type="GO" id="GO:0032993">
    <property type="term" value="C:protein-DNA complex"/>
    <property type="evidence" value="ECO:0007669"/>
    <property type="project" value="TreeGrafter"/>
</dbReference>
<dbReference type="FunFam" id="3.40.50.2300:FF:000001">
    <property type="entry name" value="DNA-binding response regulator PhoB"/>
    <property type="match status" value="1"/>
</dbReference>
<accession>W6M4E8</accession>
<dbReference type="CDD" id="cd00383">
    <property type="entry name" value="trans_reg_C"/>
    <property type="match status" value="1"/>
</dbReference>
<keyword evidence="1 6" id="KW-0597">Phosphoprotein</keyword>
<dbReference type="AlphaFoldDB" id="W6M4E8"/>
<dbReference type="InterPro" id="IPR001789">
    <property type="entry name" value="Sig_transdc_resp-reg_receiver"/>
</dbReference>
<evidence type="ECO:0000256" key="4">
    <source>
        <dbReference type="ARBA" id="ARBA00023125"/>
    </source>
</evidence>
<evidence type="ECO:0000256" key="2">
    <source>
        <dbReference type="ARBA" id="ARBA00023012"/>
    </source>
</evidence>
<keyword evidence="5" id="KW-0804">Transcription</keyword>
<reference evidence="10" key="1">
    <citation type="submission" date="2013-07" db="EMBL/GenBank/DDBJ databases">
        <authorList>
            <person name="McIlroy S."/>
        </authorList>
    </citation>
    <scope>NUCLEOTIDE SEQUENCE [LARGE SCALE GENOMIC DNA]</scope>
    <source>
        <strain evidence="10">Run_A_D11</strain>
    </source>
</reference>
<keyword evidence="3" id="KW-0805">Transcription regulation</keyword>
<keyword evidence="4 7" id="KW-0238">DNA-binding</keyword>
<dbReference type="OrthoDB" id="9802426at2"/>
<evidence type="ECO:0000313" key="10">
    <source>
        <dbReference type="EMBL" id="CDI02719.1"/>
    </source>
</evidence>
<evidence type="ECO:0000256" key="1">
    <source>
        <dbReference type="ARBA" id="ARBA00022553"/>
    </source>
</evidence>
<name>W6M4E8_9GAMM</name>
<dbReference type="Pfam" id="PF00072">
    <property type="entry name" value="Response_reg"/>
    <property type="match status" value="1"/>
</dbReference>
<dbReference type="SUPFAM" id="SSF52172">
    <property type="entry name" value="CheY-like"/>
    <property type="match status" value="1"/>
</dbReference>
<dbReference type="GO" id="GO:0000976">
    <property type="term" value="F:transcription cis-regulatory region binding"/>
    <property type="evidence" value="ECO:0007669"/>
    <property type="project" value="TreeGrafter"/>
</dbReference>
<protein>
    <submittedName>
        <fullName evidence="10">DNA-binding two-component response regulator</fullName>
    </submittedName>
</protein>
<dbReference type="Proteomes" id="UP000035760">
    <property type="component" value="Unassembled WGS sequence"/>
</dbReference>
<dbReference type="InterPro" id="IPR036388">
    <property type="entry name" value="WH-like_DNA-bd_sf"/>
</dbReference>
<evidence type="ECO:0000259" key="9">
    <source>
        <dbReference type="PROSITE" id="PS51755"/>
    </source>
</evidence>
<dbReference type="InterPro" id="IPR039420">
    <property type="entry name" value="WalR-like"/>
</dbReference>
<proteinExistence type="predicted"/>
<dbReference type="PROSITE" id="PS51755">
    <property type="entry name" value="OMPR_PHOB"/>
    <property type="match status" value="1"/>
</dbReference>
<dbReference type="GO" id="GO:0000156">
    <property type="term" value="F:phosphorelay response regulator activity"/>
    <property type="evidence" value="ECO:0007669"/>
    <property type="project" value="TreeGrafter"/>
</dbReference>
<evidence type="ECO:0000313" key="11">
    <source>
        <dbReference type="Proteomes" id="UP000035760"/>
    </source>
</evidence>
<dbReference type="PANTHER" id="PTHR48111:SF59">
    <property type="entry name" value="TRANSCRIPTIONAL REGULATORY PROTEIN BAER"/>
    <property type="match status" value="1"/>
</dbReference>
<dbReference type="PROSITE" id="PS50110">
    <property type="entry name" value="RESPONSE_REGULATORY"/>
    <property type="match status" value="1"/>
</dbReference>
<dbReference type="GO" id="GO:0006355">
    <property type="term" value="P:regulation of DNA-templated transcription"/>
    <property type="evidence" value="ECO:0007669"/>
    <property type="project" value="InterPro"/>
</dbReference>
<dbReference type="Gene3D" id="1.10.10.10">
    <property type="entry name" value="Winged helix-like DNA-binding domain superfamily/Winged helix DNA-binding domain"/>
    <property type="match status" value="1"/>
</dbReference>
<dbReference type="InterPro" id="IPR001867">
    <property type="entry name" value="OmpR/PhoB-type_DNA-bd"/>
</dbReference>
<dbReference type="RefSeq" id="WP_048673170.1">
    <property type="nucleotide sequence ID" value="NZ_CBTJ020000041.1"/>
</dbReference>
<dbReference type="SMART" id="SM00862">
    <property type="entry name" value="Trans_reg_C"/>
    <property type="match status" value="1"/>
</dbReference>
<organism evidence="10 11">
    <name type="scientific">Candidatus Competibacter denitrificans Run_A_D11</name>
    <dbReference type="NCBI Taxonomy" id="1400863"/>
    <lineage>
        <taxon>Bacteria</taxon>
        <taxon>Pseudomonadati</taxon>
        <taxon>Pseudomonadota</taxon>
        <taxon>Gammaproteobacteria</taxon>
        <taxon>Candidatus Competibacteraceae</taxon>
        <taxon>Candidatus Competibacter</taxon>
    </lineage>
</organism>
<feature type="modified residue" description="4-aspartylphosphate" evidence="6">
    <location>
        <position position="52"/>
    </location>
</feature>
<evidence type="ECO:0000256" key="3">
    <source>
        <dbReference type="ARBA" id="ARBA00023015"/>
    </source>
</evidence>
<keyword evidence="2" id="KW-0902">Two-component regulatory system</keyword>
<feature type="domain" description="Response regulatory" evidence="8">
    <location>
        <begin position="3"/>
        <end position="116"/>
    </location>
</feature>
<dbReference type="SMART" id="SM00448">
    <property type="entry name" value="REC"/>
    <property type="match status" value="1"/>
</dbReference>
<feature type="domain" description="OmpR/PhoB-type" evidence="9">
    <location>
        <begin position="131"/>
        <end position="228"/>
    </location>
</feature>
<dbReference type="PANTHER" id="PTHR48111">
    <property type="entry name" value="REGULATOR OF RPOS"/>
    <property type="match status" value="1"/>
</dbReference>